<protein>
    <submittedName>
        <fullName evidence="1">Uncharacterized protein</fullName>
    </submittedName>
</protein>
<organism evidence="1">
    <name type="scientific">marine metagenome</name>
    <dbReference type="NCBI Taxonomy" id="408172"/>
    <lineage>
        <taxon>unclassified sequences</taxon>
        <taxon>metagenomes</taxon>
        <taxon>ecological metagenomes</taxon>
    </lineage>
</organism>
<proteinExistence type="predicted"/>
<reference evidence="1" key="1">
    <citation type="submission" date="2018-05" db="EMBL/GenBank/DDBJ databases">
        <authorList>
            <person name="Lanie J.A."/>
            <person name="Ng W.-L."/>
            <person name="Kazmierczak K.M."/>
            <person name="Andrzejewski T.M."/>
            <person name="Davidsen T.M."/>
            <person name="Wayne K.J."/>
            <person name="Tettelin H."/>
            <person name="Glass J.I."/>
            <person name="Rusch D."/>
            <person name="Podicherti R."/>
            <person name="Tsui H.-C.T."/>
            <person name="Winkler M.E."/>
        </authorList>
    </citation>
    <scope>NUCLEOTIDE SEQUENCE</scope>
</reference>
<feature type="non-terminal residue" evidence="1">
    <location>
        <position position="143"/>
    </location>
</feature>
<evidence type="ECO:0000313" key="1">
    <source>
        <dbReference type="EMBL" id="SVB97004.1"/>
    </source>
</evidence>
<sequence>MVNRSVALLLAALLVAISPFVSADEEDDPTPEHGALWAYGTMQNGNGGLSANESKAVGGSGNWNEGSTDLVYESEPLSGTAQLEEDIVHVRLHLERTCFVNACNSVEVRLFVNDTIVSEAQLTAGGNGVYEADLTITLDEGII</sequence>
<gene>
    <name evidence="1" type="ORF">METZ01_LOCUS249858</name>
</gene>
<dbReference type="AlphaFoldDB" id="A0A382IBA1"/>
<dbReference type="EMBL" id="UINC01066365">
    <property type="protein sequence ID" value="SVB97004.1"/>
    <property type="molecule type" value="Genomic_DNA"/>
</dbReference>
<name>A0A382IBA1_9ZZZZ</name>
<accession>A0A382IBA1</accession>